<dbReference type="AlphaFoldDB" id="A0A8R1TNY3"/>
<keyword evidence="2" id="KW-1185">Reference proteome</keyword>
<reference evidence="1" key="2">
    <citation type="submission" date="2022-06" db="UniProtKB">
        <authorList>
            <consortium name="EnsemblMetazoa"/>
        </authorList>
    </citation>
    <scope>IDENTIFICATION</scope>
</reference>
<organism evidence="1 2">
    <name type="scientific">Onchocerca volvulus</name>
    <dbReference type="NCBI Taxonomy" id="6282"/>
    <lineage>
        <taxon>Eukaryota</taxon>
        <taxon>Metazoa</taxon>
        <taxon>Ecdysozoa</taxon>
        <taxon>Nematoda</taxon>
        <taxon>Chromadorea</taxon>
        <taxon>Rhabditida</taxon>
        <taxon>Spirurina</taxon>
        <taxon>Spiruromorpha</taxon>
        <taxon>Filarioidea</taxon>
        <taxon>Onchocercidae</taxon>
        <taxon>Onchocerca</taxon>
    </lineage>
</organism>
<dbReference type="EMBL" id="CMVM020000049">
    <property type="status" value="NOT_ANNOTATED_CDS"/>
    <property type="molecule type" value="Genomic_DNA"/>
</dbReference>
<accession>A0A8R1TNY3</accession>
<proteinExistence type="predicted"/>
<name>A0A8R1TNY3_ONCVO</name>
<reference evidence="2" key="1">
    <citation type="submission" date="2013-10" db="EMBL/GenBank/DDBJ databases">
        <title>Genome sequencing of Onchocerca volvulus.</title>
        <authorList>
            <person name="Cotton J."/>
            <person name="Tsai J."/>
            <person name="Stanley E."/>
            <person name="Tracey A."/>
            <person name="Holroyd N."/>
            <person name="Lustigman S."/>
            <person name="Berriman M."/>
        </authorList>
    </citation>
    <scope>NUCLEOTIDE SEQUENCE</scope>
</reference>
<dbReference type="EnsemblMetazoa" id="OVOC1652.1">
    <property type="protein sequence ID" value="OVOC1652.1"/>
    <property type="gene ID" value="WBGene00238461"/>
</dbReference>
<dbReference type="Proteomes" id="UP000024404">
    <property type="component" value="Unassembled WGS sequence"/>
</dbReference>
<protein>
    <submittedName>
        <fullName evidence="1">Uncharacterized protein</fullName>
    </submittedName>
</protein>
<sequence>MLTHFCSNKPTNVVLFSSWNPQIENDHNEKIDSDLLLIFFEKSKNHTLFRNIESDSSLLFLPVLLFDLISERKGIQQRK</sequence>
<evidence type="ECO:0000313" key="2">
    <source>
        <dbReference type="Proteomes" id="UP000024404"/>
    </source>
</evidence>
<evidence type="ECO:0000313" key="1">
    <source>
        <dbReference type="EnsemblMetazoa" id="OVOC1652.1"/>
    </source>
</evidence>